<feature type="transmembrane region" description="Helical" evidence="2">
    <location>
        <begin position="114"/>
        <end position="136"/>
    </location>
</feature>
<name>A0A0W0FR99_MONRR</name>
<evidence type="ECO:0000256" key="1">
    <source>
        <dbReference type="SAM" id="MobiDB-lite"/>
    </source>
</evidence>
<comment type="caution">
    <text evidence="3">The sequence shown here is derived from an EMBL/GenBank/DDBJ whole genome shotgun (WGS) entry which is preliminary data.</text>
</comment>
<keyword evidence="2" id="KW-0472">Membrane</keyword>
<feature type="compositionally biased region" description="Basic and acidic residues" evidence="1">
    <location>
        <begin position="272"/>
        <end position="286"/>
    </location>
</feature>
<feature type="region of interest" description="Disordered" evidence="1">
    <location>
        <begin position="83"/>
        <end position="112"/>
    </location>
</feature>
<feature type="region of interest" description="Disordered" evidence="1">
    <location>
        <begin position="1"/>
        <end position="29"/>
    </location>
</feature>
<feature type="region of interest" description="Disordered" evidence="1">
    <location>
        <begin position="224"/>
        <end position="286"/>
    </location>
</feature>
<feature type="transmembrane region" description="Helical" evidence="2">
    <location>
        <begin position="64"/>
        <end position="82"/>
    </location>
</feature>
<evidence type="ECO:0000313" key="4">
    <source>
        <dbReference type="Proteomes" id="UP000054988"/>
    </source>
</evidence>
<feature type="compositionally biased region" description="Polar residues" evidence="1">
    <location>
        <begin position="241"/>
        <end position="253"/>
    </location>
</feature>
<feature type="compositionally biased region" description="Basic residues" evidence="1">
    <location>
        <begin position="85"/>
        <end position="99"/>
    </location>
</feature>
<evidence type="ECO:0000313" key="3">
    <source>
        <dbReference type="EMBL" id="KTB38802.1"/>
    </source>
</evidence>
<feature type="transmembrane region" description="Helical" evidence="2">
    <location>
        <begin position="156"/>
        <end position="180"/>
    </location>
</feature>
<gene>
    <name evidence="3" type="ORF">WG66_8626</name>
</gene>
<evidence type="ECO:0000256" key="2">
    <source>
        <dbReference type="SAM" id="Phobius"/>
    </source>
</evidence>
<proteinExistence type="predicted"/>
<feature type="compositionally biased region" description="Basic and acidic residues" evidence="1">
    <location>
        <begin position="100"/>
        <end position="111"/>
    </location>
</feature>
<protein>
    <recommendedName>
        <fullName evidence="5">Mid2 domain-containing protein</fullName>
    </recommendedName>
</protein>
<evidence type="ECO:0008006" key="5">
    <source>
        <dbReference type="Google" id="ProtNLM"/>
    </source>
</evidence>
<keyword evidence="2" id="KW-0812">Transmembrane</keyword>
<dbReference type="EMBL" id="LATX01001728">
    <property type="protein sequence ID" value="KTB38802.1"/>
    <property type="molecule type" value="Genomic_DNA"/>
</dbReference>
<organism evidence="3 4">
    <name type="scientific">Moniliophthora roreri</name>
    <name type="common">Frosty pod rot fungus</name>
    <name type="synonym">Monilia roreri</name>
    <dbReference type="NCBI Taxonomy" id="221103"/>
    <lineage>
        <taxon>Eukaryota</taxon>
        <taxon>Fungi</taxon>
        <taxon>Dikarya</taxon>
        <taxon>Basidiomycota</taxon>
        <taxon>Agaricomycotina</taxon>
        <taxon>Agaricomycetes</taxon>
        <taxon>Agaricomycetidae</taxon>
        <taxon>Agaricales</taxon>
        <taxon>Marasmiineae</taxon>
        <taxon>Marasmiaceae</taxon>
        <taxon>Moniliophthora</taxon>
    </lineage>
</organism>
<reference evidence="3 4" key="1">
    <citation type="submission" date="2015-12" db="EMBL/GenBank/DDBJ databases">
        <title>Draft genome sequence of Moniliophthora roreri, the causal agent of frosty pod rot of cacao.</title>
        <authorList>
            <person name="Aime M.C."/>
            <person name="Diaz-Valderrama J.R."/>
            <person name="Kijpornyongpan T."/>
            <person name="Phillips-Mora W."/>
        </authorList>
    </citation>
    <scope>NUCLEOTIDE SEQUENCE [LARGE SCALE GENOMIC DNA]</scope>
    <source>
        <strain evidence="3 4">MCA 2952</strain>
    </source>
</reference>
<accession>A0A0W0FR99</accession>
<dbReference type="Proteomes" id="UP000054988">
    <property type="component" value="Unassembled WGS sequence"/>
</dbReference>
<sequence length="286" mass="31587">MPSQPKDGAQVTVHAISLDDSESATEERRGVGVAAYNGTITLGSHMLLRTRNSRNPFGQDQRGYFLPGVGPLAGFTSIAVAARKDRNKGKQRNRGKKNKKLEENRRTRDRTTSLVVITQTVSATVATTPSVSIFTSPTPSSSPENAQQSRVRSTQLTLLGAVLGSLFGILVILSLVLFYIRHRRRKSSRGTPNIGFDNEKMVSRRWWHSSRYNFGDAKRSQIDSDVASQSEYQSEWDDTSESLAPSDSASQIRSKSKRNLDDIPPMPPLPSKDPKVVSEKVEGERS</sequence>
<dbReference type="AlphaFoldDB" id="A0A0W0FR99"/>
<keyword evidence="2" id="KW-1133">Transmembrane helix</keyword>